<dbReference type="InterPro" id="IPR057683">
    <property type="entry name" value="DUF7923"/>
</dbReference>
<keyword evidence="1" id="KW-0175">Coiled coil</keyword>
<organism evidence="3 4">
    <name type="scientific">Penicillium atrosanguineum</name>
    <dbReference type="NCBI Taxonomy" id="1132637"/>
    <lineage>
        <taxon>Eukaryota</taxon>
        <taxon>Fungi</taxon>
        <taxon>Dikarya</taxon>
        <taxon>Ascomycota</taxon>
        <taxon>Pezizomycotina</taxon>
        <taxon>Eurotiomycetes</taxon>
        <taxon>Eurotiomycetidae</taxon>
        <taxon>Eurotiales</taxon>
        <taxon>Aspergillaceae</taxon>
        <taxon>Penicillium</taxon>
    </lineage>
</organism>
<name>A0A9W9PZ52_9EURO</name>
<proteinExistence type="predicted"/>
<feature type="coiled-coil region" evidence="1">
    <location>
        <begin position="25"/>
        <end position="66"/>
    </location>
</feature>
<dbReference type="Proteomes" id="UP001147746">
    <property type="component" value="Unassembled WGS sequence"/>
</dbReference>
<reference evidence="3" key="2">
    <citation type="journal article" date="2023" name="IMA Fungus">
        <title>Comparative genomic study of the Penicillium genus elucidates a diverse pangenome and 15 lateral gene transfer events.</title>
        <authorList>
            <person name="Petersen C."/>
            <person name="Sorensen T."/>
            <person name="Nielsen M.R."/>
            <person name="Sondergaard T.E."/>
            <person name="Sorensen J.L."/>
            <person name="Fitzpatrick D.A."/>
            <person name="Frisvad J.C."/>
            <person name="Nielsen K.L."/>
        </authorList>
    </citation>
    <scope>NUCLEOTIDE SEQUENCE</scope>
    <source>
        <strain evidence="3">IBT 21472</strain>
    </source>
</reference>
<sequence length="293" mass="33305">MIDVGELKQRYEAVRAIDNSKDTVIEELFFKVEQLRNSLKQEKDELEDQKRLVRDYKEDSKKNQDELRKMHEDQARLSYVSVLIDGDGMNFLDTLVQDGKTGGQEAAKLLKEAVQNHAQEAEPKPSSNVQYKIRVYANVRGLAKVYHRASIIDSEDVLESFIQGFNMENMLCDFVDVGKAKEGSDAKIRALFEYDLIDVHCLCIVFGSSGDNGYAHMLRPYRGSDRISLVEGPPFEQELKALKDGFRITSFGNHIDGAENTASELCIHGQVGTSITIRDKQWTLGIKWHSWKP</sequence>
<reference evidence="3" key="1">
    <citation type="submission" date="2022-12" db="EMBL/GenBank/DDBJ databases">
        <authorList>
            <person name="Petersen C."/>
        </authorList>
    </citation>
    <scope>NUCLEOTIDE SEQUENCE</scope>
    <source>
        <strain evidence="3">IBT 21472</strain>
    </source>
</reference>
<protein>
    <recommendedName>
        <fullName evidence="2">DUF7923 domain-containing protein</fullName>
    </recommendedName>
</protein>
<dbReference type="PANTHER" id="PTHR37543">
    <property type="entry name" value="CCCH ZINC FINGER DNA BINDING PROTEIN (AFU_ORTHOLOGUE AFUA_5G12760)"/>
    <property type="match status" value="1"/>
</dbReference>
<accession>A0A9W9PZ52</accession>
<dbReference type="EMBL" id="JAPZBO010000003">
    <property type="protein sequence ID" value="KAJ5320851.1"/>
    <property type="molecule type" value="Genomic_DNA"/>
</dbReference>
<dbReference type="AlphaFoldDB" id="A0A9W9PZ52"/>
<dbReference type="PANTHER" id="PTHR37543:SF1">
    <property type="entry name" value="CCCH ZINC FINGER DNA BINDING PROTEIN (AFU_ORTHOLOGUE AFUA_5G12760)"/>
    <property type="match status" value="1"/>
</dbReference>
<feature type="domain" description="DUF7923" evidence="2">
    <location>
        <begin position="75"/>
        <end position="253"/>
    </location>
</feature>
<gene>
    <name evidence="3" type="ORF">N7476_003853</name>
</gene>
<evidence type="ECO:0000313" key="3">
    <source>
        <dbReference type="EMBL" id="KAJ5320851.1"/>
    </source>
</evidence>
<keyword evidence="4" id="KW-1185">Reference proteome</keyword>
<dbReference type="Pfam" id="PF25540">
    <property type="entry name" value="DUF7923"/>
    <property type="match status" value="1"/>
</dbReference>
<evidence type="ECO:0000256" key="1">
    <source>
        <dbReference type="SAM" id="Coils"/>
    </source>
</evidence>
<evidence type="ECO:0000313" key="4">
    <source>
        <dbReference type="Proteomes" id="UP001147746"/>
    </source>
</evidence>
<evidence type="ECO:0000259" key="2">
    <source>
        <dbReference type="Pfam" id="PF25540"/>
    </source>
</evidence>
<comment type="caution">
    <text evidence="3">The sequence shown here is derived from an EMBL/GenBank/DDBJ whole genome shotgun (WGS) entry which is preliminary data.</text>
</comment>